<comment type="similarity">
    <text evidence="2">Belongs to the bacterial diacylglycerol kinase family.</text>
</comment>
<dbReference type="InterPro" id="IPR033717">
    <property type="entry name" value="UDPK"/>
</dbReference>
<evidence type="ECO:0000256" key="15">
    <source>
        <dbReference type="PIRSR" id="PIRSR600829-1"/>
    </source>
</evidence>
<keyword evidence="10 19" id="KW-1133">Transmembrane helix</keyword>
<feature type="binding site" evidence="16">
    <location>
        <position position="67"/>
    </location>
    <ligand>
        <name>substrate</name>
    </ligand>
</feature>
<evidence type="ECO:0000256" key="5">
    <source>
        <dbReference type="ARBA" id="ARBA00022679"/>
    </source>
</evidence>
<evidence type="ECO:0000256" key="1">
    <source>
        <dbReference type="ARBA" id="ARBA00004651"/>
    </source>
</evidence>
<evidence type="ECO:0000256" key="4">
    <source>
        <dbReference type="ARBA" id="ARBA00022516"/>
    </source>
</evidence>
<evidence type="ECO:0000256" key="6">
    <source>
        <dbReference type="ARBA" id="ARBA00022692"/>
    </source>
</evidence>
<protein>
    <submittedName>
        <fullName evidence="20">Diacylglycerol kinase family protein</fullName>
    </submittedName>
</protein>
<keyword evidence="18" id="KW-0479">Metal-binding</keyword>
<sequence length="164" mass="18136">MNNKLKRLINSFRYAFHGIGSCIRYERNFRIHMVIALYVIAAAVAMQVSRVEFCVLVLTIGNVLVMEMLNTAVEKTVDLSKTGINHTAKIAKDVAAGAVLVSAIISIVIGAALLLRWDRLLTLLGVLTAGPFFWIALVISAVLAVCFIFAFPDLEERTVKKERE</sequence>
<dbReference type="InterPro" id="IPR000829">
    <property type="entry name" value="DAGK"/>
</dbReference>
<keyword evidence="18" id="KW-0460">Magnesium</keyword>
<evidence type="ECO:0000256" key="18">
    <source>
        <dbReference type="PIRSR" id="PIRSR600829-4"/>
    </source>
</evidence>
<evidence type="ECO:0000256" key="2">
    <source>
        <dbReference type="ARBA" id="ARBA00005967"/>
    </source>
</evidence>
<dbReference type="PANTHER" id="PTHR34299">
    <property type="entry name" value="DIACYLGLYCEROL KINASE"/>
    <property type="match status" value="1"/>
</dbReference>
<evidence type="ECO:0000313" key="20">
    <source>
        <dbReference type="EMBL" id="MBC8585035.1"/>
    </source>
</evidence>
<keyword evidence="13" id="KW-0594">Phospholipid biosynthesis</keyword>
<feature type="transmembrane region" description="Helical" evidence="19">
    <location>
        <begin position="55"/>
        <end position="73"/>
    </location>
</feature>
<dbReference type="GO" id="GO:0046872">
    <property type="term" value="F:metal ion binding"/>
    <property type="evidence" value="ECO:0007669"/>
    <property type="project" value="UniProtKB-KW"/>
</dbReference>
<feature type="binding site" evidence="18">
    <location>
        <position position="74"/>
    </location>
    <ligand>
        <name>a divalent metal cation</name>
        <dbReference type="ChEBI" id="CHEBI:60240"/>
    </ligand>
</feature>
<dbReference type="EMBL" id="JACRTD010000003">
    <property type="protein sequence ID" value="MBC8585035.1"/>
    <property type="molecule type" value="Genomic_DNA"/>
</dbReference>
<name>A0A926EME6_9FIRM</name>
<gene>
    <name evidence="20" type="ORF">H8705_05500</name>
</gene>
<comment type="cofactor">
    <cofactor evidence="18">
        <name>Mg(2+)</name>
        <dbReference type="ChEBI" id="CHEBI:18420"/>
    </cofactor>
    <text evidence="18">Mn(2+), Zn(2+), Cd(2+) and Co(2+) support activity to lesser extents.</text>
</comment>
<comment type="caution">
    <text evidence="20">The sequence shown here is derived from an EMBL/GenBank/DDBJ whole genome shotgun (WGS) entry which is preliminary data.</text>
</comment>
<dbReference type="GO" id="GO:0016301">
    <property type="term" value="F:kinase activity"/>
    <property type="evidence" value="ECO:0007669"/>
    <property type="project" value="UniProtKB-KW"/>
</dbReference>
<feature type="binding site" evidence="16">
    <location>
        <position position="7"/>
    </location>
    <ligand>
        <name>substrate</name>
    </ligand>
</feature>
<dbReference type="InterPro" id="IPR036945">
    <property type="entry name" value="DAGK_sf"/>
</dbReference>
<dbReference type="AlphaFoldDB" id="A0A926EME6"/>
<feature type="binding site" evidence="17">
    <location>
        <position position="74"/>
    </location>
    <ligand>
        <name>ATP</name>
        <dbReference type="ChEBI" id="CHEBI:30616"/>
    </ligand>
</feature>
<feature type="binding site" evidence="18">
    <location>
        <position position="26"/>
    </location>
    <ligand>
        <name>a divalent metal cation</name>
        <dbReference type="ChEBI" id="CHEBI:60240"/>
    </ligand>
</feature>
<feature type="binding site" evidence="17">
    <location>
        <position position="14"/>
    </location>
    <ligand>
        <name>ATP</name>
        <dbReference type="ChEBI" id="CHEBI:30616"/>
    </ligand>
</feature>
<keyword evidence="14" id="KW-1208">Phospholipid metabolism</keyword>
<dbReference type="Proteomes" id="UP000623678">
    <property type="component" value="Unassembled WGS sequence"/>
</dbReference>
<evidence type="ECO:0000256" key="16">
    <source>
        <dbReference type="PIRSR" id="PIRSR600829-2"/>
    </source>
</evidence>
<dbReference type="GO" id="GO:0005886">
    <property type="term" value="C:plasma membrane"/>
    <property type="evidence" value="ECO:0007669"/>
    <property type="project" value="UniProtKB-SubCell"/>
</dbReference>
<dbReference type="GO" id="GO:0008654">
    <property type="term" value="P:phospholipid biosynthetic process"/>
    <property type="evidence" value="ECO:0007669"/>
    <property type="project" value="UniProtKB-KW"/>
</dbReference>
<evidence type="ECO:0000256" key="19">
    <source>
        <dbReference type="SAM" id="Phobius"/>
    </source>
</evidence>
<feature type="binding site" evidence="17">
    <location>
        <begin position="92"/>
        <end position="93"/>
    </location>
    <ligand>
        <name>ATP</name>
        <dbReference type="ChEBI" id="CHEBI:30616"/>
    </ligand>
</feature>
<evidence type="ECO:0000256" key="8">
    <source>
        <dbReference type="ARBA" id="ARBA00022777"/>
    </source>
</evidence>
<evidence type="ECO:0000256" key="11">
    <source>
        <dbReference type="ARBA" id="ARBA00023098"/>
    </source>
</evidence>
<keyword evidence="3" id="KW-1003">Cell membrane</keyword>
<organism evidence="20 21">
    <name type="scientific">Youxingia wuxianensis</name>
    <dbReference type="NCBI Taxonomy" id="2763678"/>
    <lineage>
        <taxon>Bacteria</taxon>
        <taxon>Bacillati</taxon>
        <taxon>Bacillota</taxon>
        <taxon>Clostridia</taxon>
        <taxon>Eubacteriales</taxon>
        <taxon>Oscillospiraceae</taxon>
        <taxon>Youxingia</taxon>
    </lineage>
</organism>
<feature type="transmembrane region" description="Helical" evidence="19">
    <location>
        <begin position="31"/>
        <end position="49"/>
    </location>
</feature>
<dbReference type="PROSITE" id="PS01069">
    <property type="entry name" value="DAGK_PROKAR"/>
    <property type="match status" value="1"/>
</dbReference>
<dbReference type="GO" id="GO:0005524">
    <property type="term" value="F:ATP binding"/>
    <property type="evidence" value="ECO:0007669"/>
    <property type="project" value="UniProtKB-KW"/>
</dbReference>
<evidence type="ECO:0000256" key="17">
    <source>
        <dbReference type="PIRSR" id="PIRSR600829-3"/>
    </source>
</evidence>
<keyword evidence="9 17" id="KW-0067">ATP-binding</keyword>
<evidence type="ECO:0000256" key="14">
    <source>
        <dbReference type="ARBA" id="ARBA00023264"/>
    </source>
</evidence>
<evidence type="ECO:0000256" key="3">
    <source>
        <dbReference type="ARBA" id="ARBA00022475"/>
    </source>
</evidence>
<evidence type="ECO:0000256" key="9">
    <source>
        <dbReference type="ARBA" id="ARBA00022840"/>
    </source>
</evidence>
<dbReference type="CDD" id="cd14265">
    <property type="entry name" value="UDPK_IM_like"/>
    <property type="match status" value="1"/>
</dbReference>
<evidence type="ECO:0000313" key="21">
    <source>
        <dbReference type="Proteomes" id="UP000623678"/>
    </source>
</evidence>
<feature type="binding site" evidence="17">
    <location>
        <position position="7"/>
    </location>
    <ligand>
        <name>ATP</name>
        <dbReference type="ChEBI" id="CHEBI:30616"/>
    </ligand>
</feature>
<comment type="subcellular location">
    <subcellularLocation>
        <location evidence="1">Cell membrane</location>
        <topology evidence="1">Multi-pass membrane protein</topology>
    </subcellularLocation>
</comment>
<proteinExistence type="inferred from homology"/>
<reference evidence="20" key="1">
    <citation type="submission" date="2020-08" db="EMBL/GenBank/DDBJ databases">
        <title>Genome public.</title>
        <authorList>
            <person name="Liu C."/>
            <person name="Sun Q."/>
        </authorList>
    </citation>
    <scope>NUCLEOTIDE SEQUENCE</scope>
    <source>
        <strain evidence="20">NSJ-64</strain>
    </source>
</reference>
<evidence type="ECO:0000256" key="12">
    <source>
        <dbReference type="ARBA" id="ARBA00023136"/>
    </source>
</evidence>
<accession>A0A926EME6</accession>
<evidence type="ECO:0000256" key="7">
    <source>
        <dbReference type="ARBA" id="ARBA00022741"/>
    </source>
</evidence>
<dbReference type="Pfam" id="PF01219">
    <property type="entry name" value="DAGK_prokar"/>
    <property type="match status" value="1"/>
</dbReference>
<keyword evidence="6 19" id="KW-0812">Transmembrane</keyword>
<keyword evidence="8 20" id="KW-0418">Kinase</keyword>
<keyword evidence="4" id="KW-0444">Lipid biosynthesis</keyword>
<keyword evidence="21" id="KW-1185">Reference proteome</keyword>
<evidence type="ECO:0000256" key="13">
    <source>
        <dbReference type="ARBA" id="ARBA00023209"/>
    </source>
</evidence>
<feature type="transmembrane region" description="Helical" evidence="19">
    <location>
        <begin position="132"/>
        <end position="151"/>
    </location>
</feature>
<keyword evidence="12 19" id="KW-0472">Membrane</keyword>
<evidence type="ECO:0000256" key="10">
    <source>
        <dbReference type="ARBA" id="ARBA00022989"/>
    </source>
</evidence>
<feature type="transmembrane region" description="Helical" evidence="19">
    <location>
        <begin position="94"/>
        <end position="117"/>
    </location>
</feature>
<keyword evidence="11" id="KW-0443">Lipid metabolism</keyword>
<feature type="active site" description="Proton acceptor" evidence="15">
    <location>
        <position position="67"/>
    </location>
</feature>
<feature type="binding site" evidence="17">
    <location>
        <position position="26"/>
    </location>
    <ligand>
        <name>ATP</name>
        <dbReference type="ChEBI" id="CHEBI:30616"/>
    </ligand>
</feature>
<dbReference type="Gene3D" id="1.10.287.3610">
    <property type="match status" value="1"/>
</dbReference>
<dbReference type="PANTHER" id="PTHR34299:SF1">
    <property type="entry name" value="DIACYLGLYCEROL KINASE"/>
    <property type="match status" value="1"/>
</dbReference>
<keyword evidence="7 17" id="KW-0547">Nucleotide-binding</keyword>
<keyword evidence="5" id="KW-0808">Transferase</keyword>
<dbReference type="RefSeq" id="WP_262394816.1">
    <property type="nucleotide sequence ID" value="NZ_JACRTD010000003.1"/>
</dbReference>